<protein>
    <submittedName>
        <fullName evidence="1">Uncharacterized protein</fullName>
    </submittedName>
</protein>
<evidence type="ECO:0000313" key="2">
    <source>
        <dbReference type="Proteomes" id="UP000031449"/>
    </source>
</evidence>
<dbReference type="Proteomes" id="UP000031449">
    <property type="component" value="Plasmid unnamed"/>
</dbReference>
<reference evidence="1 2" key="1">
    <citation type="submission" date="2014-08" db="EMBL/GenBank/DDBJ databases">
        <title>Complete genome of a marine bacteria Jeotgalibacillus malaysiensis.</title>
        <authorList>
            <person name="Yaakop A.S."/>
            <person name="Chan K.-G."/>
            <person name="Goh K.M."/>
        </authorList>
    </citation>
    <scope>NUCLEOTIDE SEQUENCE [LARGE SCALE GENOMIC DNA]</scope>
    <source>
        <strain evidence="1 2">D5</strain>
        <plasmid evidence="2">Plasmid</plasmid>
    </source>
</reference>
<proteinExistence type="predicted"/>
<dbReference type="EMBL" id="CP009417">
    <property type="protein sequence ID" value="AJD93414.1"/>
    <property type="molecule type" value="Genomic_DNA"/>
</dbReference>
<dbReference type="BioCyc" id="JESP1508404:G14D9-13380-MONOMER"/>
<keyword evidence="2" id="KW-1185">Reference proteome</keyword>
<dbReference type="KEGG" id="jeo:JMA_40960"/>
<accession>A0A0B5AZQ3</accession>
<dbReference type="HOGENOM" id="CLU_1935212_0_0_9"/>
<evidence type="ECO:0000313" key="1">
    <source>
        <dbReference type="EMBL" id="AJD93414.1"/>
    </source>
</evidence>
<gene>
    <name evidence="1" type="ORF">JMA_40960</name>
</gene>
<sequence length="130" mass="14840">MSDEKNKKQMGQVIPLFGNRNPLEIPRASDEELGDLYDKVMGQLHSEESEPMTLYEWTELHMEKAETYMTKNGQVVVVPIDDMDGLVEEIIDASAKLSAYEHTLQEIEKRGTEYSSKLAREVLTKYNGTL</sequence>
<geneLocation type="plasmid" evidence="2"/>
<name>A0A0B5AZQ3_9BACL</name>
<dbReference type="AlphaFoldDB" id="A0A0B5AZQ3"/>
<organism evidence="1 2">
    <name type="scientific">Jeotgalibacillus malaysiensis</name>
    <dbReference type="NCBI Taxonomy" id="1508404"/>
    <lineage>
        <taxon>Bacteria</taxon>
        <taxon>Bacillati</taxon>
        <taxon>Bacillota</taxon>
        <taxon>Bacilli</taxon>
        <taxon>Bacillales</taxon>
        <taxon>Caryophanaceae</taxon>
        <taxon>Jeotgalibacillus</taxon>
    </lineage>
</organism>
<keyword evidence="1" id="KW-0614">Plasmid</keyword>